<accession>A0A059KRP6</accession>
<comment type="caution">
    <text evidence="2">The sequence shown here is derived from an EMBL/GenBank/DDBJ whole genome shotgun (WGS) entry which is preliminary data.</text>
</comment>
<dbReference type="PROSITE" id="PS51833">
    <property type="entry name" value="HDOD"/>
    <property type="match status" value="1"/>
</dbReference>
<dbReference type="Gene3D" id="1.10.3210.10">
    <property type="entry name" value="Hypothetical protein af1432"/>
    <property type="match status" value="1"/>
</dbReference>
<dbReference type="InterPro" id="IPR052340">
    <property type="entry name" value="RNase_Y/CdgJ"/>
</dbReference>
<protein>
    <recommendedName>
        <fullName evidence="1">HDOD domain-containing protein</fullName>
    </recommendedName>
</protein>
<feature type="domain" description="HDOD" evidence="1">
    <location>
        <begin position="24"/>
        <end position="235"/>
    </location>
</feature>
<sequence>MTETLLCAIARPASAADEAAGGLLPAAAGSVQALALPAAPVLLSQLRSESPAALSRLAAALDAPSCALLMQCAISLGLGPPGGRRSTFEAAVDAFGVRRAVDLFGTLALVGQMRALALQRDGAGGPCASWAGFWAHSLNRARVLAWLARRHGGESADLALGFGLLCDSAVALMMLELQSPSYRVTLAEANLGHRPVTEVERSRHGIDHAEVAERLALHWGLDAGLACAVGRHHDARVLTPETSAPEQPSRVRLLVALGLVADRMTVRPAARHRQHVEWQRGGAMALHVLGLSLQDYDDWLDEVSVQATLGGRG</sequence>
<reference evidence="2 3" key="1">
    <citation type="journal article" date="2014" name="FEMS Microbiol. Ecol.">
        <title>Sphaerotilus natans encrusted with nanoball-shaped Fe(III) oxide minerals formed by nitrate-reducing mixotrophic Fe(II) oxidation.</title>
        <authorList>
            <person name="Park S."/>
            <person name="Kim D.H."/>
            <person name="Lee J.H."/>
            <person name="Hur H.G."/>
        </authorList>
    </citation>
    <scope>NUCLEOTIDE SEQUENCE [LARGE SCALE GENOMIC DNA]</scope>
    <source>
        <strain evidence="2 3">DSM 6575</strain>
    </source>
</reference>
<organism evidence="2 3">
    <name type="scientific">Sphaerotilus natans subsp. natans DSM 6575</name>
    <dbReference type="NCBI Taxonomy" id="1286631"/>
    <lineage>
        <taxon>Bacteria</taxon>
        <taxon>Pseudomonadati</taxon>
        <taxon>Pseudomonadota</taxon>
        <taxon>Betaproteobacteria</taxon>
        <taxon>Burkholderiales</taxon>
        <taxon>Sphaerotilaceae</taxon>
        <taxon>Sphaerotilus</taxon>
    </lineage>
</organism>
<gene>
    <name evidence="2" type="ORF">X805_05830</name>
</gene>
<dbReference type="Proteomes" id="UP000026714">
    <property type="component" value="Unassembled WGS sequence"/>
</dbReference>
<dbReference type="RefSeq" id="WP_037478047.1">
    <property type="nucleotide sequence ID" value="NZ_AZRA01000014.1"/>
</dbReference>
<dbReference type="EMBL" id="AZRA01000014">
    <property type="protein sequence ID" value="KDB53793.1"/>
    <property type="molecule type" value="Genomic_DNA"/>
</dbReference>
<dbReference type="STRING" id="34103.SAMN05421778_11851"/>
<dbReference type="InterPro" id="IPR013976">
    <property type="entry name" value="HDOD"/>
</dbReference>
<proteinExistence type="predicted"/>
<dbReference type="Pfam" id="PF08668">
    <property type="entry name" value="HDOD"/>
    <property type="match status" value="1"/>
</dbReference>
<keyword evidence="3" id="KW-1185">Reference proteome</keyword>
<evidence type="ECO:0000313" key="3">
    <source>
        <dbReference type="Proteomes" id="UP000026714"/>
    </source>
</evidence>
<dbReference type="PANTHER" id="PTHR33525">
    <property type="match status" value="1"/>
</dbReference>
<dbReference type="SUPFAM" id="SSF109604">
    <property type="entry name" value="HD-domain/PDEase-like"/>
    <property type="match status" value="1"/>
</dbReference>
<dbReference type="eggNOG" id="COG1639">
    <property type="taxonomic scope" value="Bacteria"/>
</dbReference>
<dbReference type="AlphaFoldDB" id="A0A059KRP6"/>
<evidence type="ECO:0000259" key="1">
    <source>
        <dbReference type="PROSITE" id="PS51833"/>
    </source>
</evidence>
<dbReference type="PANTHER" id="PTHR33525:SF6">
    <property type="entry name" value="HDOD DOMAIN-CONTAINING PROTEIN"/>
    <property type="match status" value="1"/>
</dbReference>
<evidence type="ECO:0000313" key="2">
    <source>
        <dbReference type="EMBL" id="KDB53793.1"/>
    </source>
</evidence>
<name>A0A059KRP6_9BURK</name>